<feature type="chain" id="PRO_5046754288" evidence="1">
    <location>
        <begin position="22"/>
        <end position="525"/>
    </location>
</feature>
<dbReference type="PANTHER" id="PTHR42678">
    <property type="entry name" value="AMIDASE"/>
    <property type="match status" value="1"/>
</dbReference>
<dbReference type="EC" id="3.5.1.4" evidence="3"/>
<dbReference type="RefSeq" id="WP_377585472.1">
    <property type="nucleotide sequence ID" value="NZ_JBHTKA010000015.1"/>
</dbReference>
<dbReference type="EMBL" id="JBHTKA010000015">
    <property type="protein sequence ID" value="MFD1003174.1"/>
    <property type="molecule type" value="Genomic_DNA"/>
</dbReference>
<evidence type="ECO:0000256" key="1">
    <source>
        <dbReference type="SAM" id="SignalP"/>
    </source>
</evidence>
<dbReference type="NCBIfam" id="NF006006">
    <property type="entry name" value="PRK08137.1"/>
    <property type="match status" value="1"/>
</dbReference>
<evidence type="ECO:0000313" key="3">
    <source>
        <dbReference type="EMBL" id="MFD1003174.1"/>
    </source>
</evidence>
<organism evidence="3 4">
    <name type="scientific">Ohtaekwangia kribbensis</name>
    <dbReference type="NCBI Taxonomy" id="688913"/>
    <lineage>
        <taxon>Bacteria</taxon>
        <taxon>Pseudomonadati</taxon>
        <taxon>Bacteroidota</taxon>
        <taxon>Cytophagia</taxon>
        <taxon>Cytophagales</taxon>
        <taxon>Fulvivirgaceae</taxon>
        <taxon>Ohtaekwangia</taxon>
    </lineage>
</organism>
<evidence type="ECO:0000259" key="2">
    <source>
        <dbReference type="Pfam" id="PF01425"/>
    </source>
</evidence>
<dbReference type="Proteomes" id="UP001597112">
    <property type="component" value="Unassembled WGS sequence"/>
</dbReference>
<protein>
    <submittedName>
        <fullName evidence="3">Amidase</fullName>
        <ecNumber evidence="3">3.5.1.4</ecNumber>
    </submittedName>
</protein>
<evidence type="ECO:0000313" key="4">
    <source>
        <dbReference type="Proteomes" id="UP001597112"/>
    </source>
</evidence>
<keyword evidence="1" id="KW-0732">Signal</keyword>
<dbReference type="Gene3D" id="3.90.1300.10">
    <property type="entry name" value="Amidase signature (AS) domain"/>
    <property type="match status" value="1"/>
</dbReference>
<gene>
    <name evidence="3" type="ORF">ACFQ21_27865</name>
</gene>
<keyword evidence="4" id="KW-1185">Reference proteome</keyword>
<accession>A0ABW3KA75</accession>
<dbReference type="InterPro" id="IPR036928">
    <property type="entry name" value="AS_sf"/>
</dbReference>
<sequence length="525" mass="56699">MKRKPVLTLLLGILLFACQPAKDESASTDTHAYLEEITIRQLQQGYREGKYTITAVVKDYLARIDALDKSGPKINSVICINPDALQIAEQLEKEWKDGKIRGPLHGIPVILKDNIDTHDKMPNTAGAVVLRNSFPARDSWVAQKLREAGAVIIAKANLSEWANFRGDMSSSGWSGVGGQTRNPYVLDRNPCGSSSGSGASVAASLCAIAIGTETNGSIVCPANNNGIVGLKPTVGLISRSGIIPISFTQDTPGPMARTVEDVAIALGALVGKDTSDSKTLNPEAVFHSDYTKFLKADGLKGKRIGLLKDIAGYHARVDTLMKKTVAYLKSQGAEVIEIEEPVGKGAGQPSFQVLLYEFKDGLNKYFAGLTNAPVKDIQQLIEFNKKDSVELRYFDQKLLEMAQAKGDLETAEYKESLAAMHKATREEGIDKVMAKYSLDALMAPTGSPAWKTDLIDGDHFMGGSSSAAAIAGYPSIAVPMGFIDDLPVDVSFFGKAWSEPVLLEIAYAYEQGTKHRKAPRYIPSN</sequence>
<feature type="signal peptide" evidence="1">
    <location>
        <begin position="1"/>
        <end position="21"/>
    </location>
</feature>
<feature type="domain" description="Amidase" evidence="2">
    <location>
        <begin position="56"/>
        <end position="503"/>
    </location>
</feature>
<dbReference type="GO" id="GO:0004040">
    <property type="term" value="F:amidase activity"/>
    <property type="evidence" value="ECO:0007669"/>
    <property type="project" value="UniProtKB-EC"/>
</dbReference>
<dbReference type="Pfam" id="PF01425">
    <property type="entry name" value="Amidase"/>
    <property type="match status" value="1"/>
</dbReference>
<name>A0ABW3KA75_9BACT</name>
<keyword evidence="3" id="KW-0378">Hydrolase</keyword>
<dbReference type="PANTHER" id="PTHR42678:SF34">
    <property type="entry name" value="OS04G0183300 PROTEIN"/>
    <property type="match status" value="1"/>
</dbReference>
<dbReference type="InterPro" id="IPR023631">
    <property type="entry name" value="Amidase_dom"/>
</dbReference>
<dbReference type="PROSITE" id="PS51257">
    <property type="entry name" value="PROKAR_LIPOPROTEIN"/>
    <property type="match status" value="1"/>
</dbReference>
<dbReference type="NCBIfam" id="NF005300">
    <property type="entry name" value="PRK06828.1"/>
    <property type="match status" value="1"/>
</dbReference>
<proteinExistence type="predicted"/>
<reference evidence="4" key="1">
    <citation type="journal article" date="2019" name="Int. J. Syst. Evol. Microbiol.">
        <title>The Global Catalogue of Microorganisms (GCM) 10K type strain sequencing project: providing services to taxonomists for standard genome sequencing and annotation.</title>
        <authorList>
            <consortium name="The Broad Institute Genomics Platform"/>
            <consortium name="The Broad Institute Genome Sequencing Center for Infectious Disease"/>
            <person name="Wu L."/>
            <person name="Ma J."/>
        </authorList>
    </citation>
    <scope>NUCLEOTIDE SEQUENCE [LARGE SCALE GENOMIC DNA]</scope>
    <source>
        <strain evidence="4">CCUG 58938</strain>
    </source>
</reference>
<dbReference type="SUPFAM" id="SSF75304">
    <property type="entry name" value="Amidase signature (AS) enzymes"/>
    <property type="match status" value="1"/>
</dbReference>
<comment type="caution">
    <text evidence="3">The sequence shown here is derived from an EMBL/GenBank/DDBJ whole genome shotgun (WGS) entry which is preliminary data.</text>
</comment>